<evidence type="ECO:0000256" key="1">
    <source>
        <dbReference type="SAM" id="MobiDB-lite"/>
    </source>
</evidence>
<accession>A0A2D0RAV3</accession>
<feature type="region of interest" description="Disordered" evidence="1">
    <location>
        <begin position="724"/>
        <end position="754"/>
    </location>
</feature>
<dbReference type="SUPFAM" id="SSF48371">
    <property type="entry name" value="ARM repeat"/>
    <property type="match status" value="1"/>
</dbReference>
<name>A0A2D0RAV3_ICTPU</name>
<dbReference type="STRING" id="7998.ENSIPUP00000027582"/>
<dbReference type="InterPro" id="IPR022542">
    <property type="entry name" value="FOCAD/RST1_DUF3730"/>
</dbReference>
<dbReference type="PANTHER" id="PTHR16212:SF4">
    <property type="entry name" value="FOCADHESIN"/>
    <property type="match status" value="1"/>
</dbReference>
<dbReference type="InterPro" id="IPR016024">
    <property type="entry name" value="ARM-type_fold"/>
</dbReference>
<evidence type="ECO:0000259" key="3">
    <source>
        <dbReference type="Pfam" id="PF12530"/>
    </source>
</evidence>
<dbReference type="InterPro" id="IPR045163">
    <property type="entry name" value="Focadhesin/RST1"/>
</dbReference>
<reference evidence="5" key="2">
    <citation type="submission" date="2025-08" db="UniProtKB">
        <authorList>
            <consortium name="RefSeq"/>
        </authorList>
    </citation>
    <scope>IDENTIFICATION</scope>
    <source>
        <tissue evidence="5">Blood</tissue>
    </source>
</reference>
<dbReference type="OMA" id="GQLFSWF"/>
<reference evidence="4" key="1">
    <citation type="journal article" date="2016" name="Nat. Commun.">
        <title>The channel catfish genome sequence provides insights into the evolution of scale formation in teleosts.</title>
        <authorList>
            <person name="Liu Z."/>
            <person name="Liu S."/>
            <person name="Yao J."/>
            <person name="Bao L."/>
            <person name="Zhang J."/>
            <person name="Li Y."/>
            <person name="Jiang C."/>
            <person name="Sun L."/>
            <person name="Wang R."/>
            <person name="Zhang Y."/>
            <person name="Zhou T."/>
            <person name="Zeng Q."/>
            <person name="Fu Q."/>
            <person name="Gao S."/>
            <person name="Li N."/>
            <person name="Koren S."/>
            <person name="Jiang Y."/>
            <person name="Zimin A."/>
            <person name="Xu P."/>
            <person name="Phillippy A.M."/>
            <person name="Geng X."/>
            <person name="Song L."/>
            <person name="Sun F."/>
            <person name="Li C."/>
            <person name="Wang X."/>
            <person name="Chen A."/>
            <person name="Jin Y."/>
            <person name="Yuan Z."/>
            <person name="Yang Y."/>
            <person name="Tan S."/>
            <person name="Peatman E."/>
            <person name="Lu J."/>
            <person name="Qin Z."/>
            <person name="Dunham R."/>
            <person name="Li Z."/>
            <person name="Sonstegard T."/>
            <person name="Feng J."/>
            <person name="Danzmann R.G."/>
            <person name="Schroeder S."/>
            <person name="Scheffler B."/>
            <person name="Duke M.V."/>
            <person name="Ballard L."/>
            <person name="Kucuktas H."/>
            <person name="Kaltenboeck L."/>
            <person name="Liu H."/>
            <person name="Armbruster J."/>
            <person name="Xie Y."/>
            <person name="Kirby M.L."/>
            <person name="Tian Y."/>
            <person name="Flanagan M.E."/>
            <person name="Mu W."/>
            <person name="Waldbieser G.C."/>
        </authorList>
    </citation>
    <scope>NUCLEOTIDE SEQUENCE [LARGE SCALE GENOMIC DNA]</scope>
    <source>
        <strain evidence="4">SDA103</strain>
    </source>
</reference>
<proteinExistence type="predicted"/>
<evidence type="ECO:0000313" key="5">
    <source>
        <dbReference type="RefSeq" id="XP_017327684.1"/>
    </source>
</evidence>
<evidence type="ECO:0000313" key="4">
    <source>
        <dbReference type="Proteomes" id="UP000221080"/>
    </source>
</evidence>
<dbReference type="Pfam" id="PF11229">
    <property type="entry name" value="Focadhesin"/>
    <property type="match status" value="1"/>
</dbReference>
<evidence type="ECO:0000259" key="2">
    <source>
        <dbReference type="Pfam" id="PF11229"/>
    </source>
</evidence>
<dbReference type="RefSeq" id="XP_017327684.1">
    <property type="nucleotide sequence ID" value="XM_017472195.3"/>
</dbReference>
<gene>
    <name evidence="5" type="primary">focad</name>
</gene>
<dbReference type="OrthoDB" id="6125419at2759"/>
<feature type="domain" description="Focadhesin C-terminal" evidence="2">
    <location>
        <begin position="1214"/>
        <end position="1798"/>
    </location>
</feature>
<dbReference type="Proteomes" id="UP000221080">
    <property type="component" value="Chromosome 7"/>
</dbReference>
<dbReference type="KEGG" id="ipu:108267782"/>
<organism evidence="4 5">
    <name type="scientific">Ictalurus punctatus</name>
    <name type="common">Channel catfish</name>
    <name type="synonym">Silurus punctatus</name>
    <dbReference type="NCBI Taxonomy" id="7998"/>
    <lineage>
        <taxon>Eukaryota</taxon>
        <taxon>Metazoa</taxon>
        <taxon>Chordata</taxon>
        <taxon>Craniata</taxon>
        <taxon>Vertebrata</taxon>
        <taxon>Euteleostomi</taxon>
        <taxon>Actinopterygii</taxon>
        <taxon>Neopterygii</taxon>
        <taxon>Teleostei</taxon>
        <taxon>Ostariophysi</taxon>
        <taxon>Siluriformes</taxon>
        <taxon>Ictaluridae</taxon>
        <taxon>Ictalurus</taxon>
    </lineage>
</organism>
<dbReference type="GO" id="GO:0060147">
    <property type="term" value="P:regulation of post-transcriptional gene silencing"/>
    <property type="evidence" value="ECO:0007669"/>
    <property type="project" value="InterPro"/>
</dbReference>
<protein>
    <submittedName>
        <fullName evidence="5">Focadhesin isoform X1</fullName>
    </submittedName>
</protein>
<feature type="compositionally biased region" description="Basic and acidic residues" evidence="1">
    <location>
        <begin position="728"/>
        <end position="738"/>
    </location>
</feature>
<dbReference type="Pfam" id="PF12530">
    <property type="entry name" value="DUF3730"/>
    <property type="match status" value="1"/>
</dbReference>
<sequence length="1798" mass="198613">MTSETLKKRFEFPSSFIQSQAVRSLVTAVLKEKGQKDKISESNTQSPALVALWEQCSSESLVVRSACCDALVLLVEQGHADLHYVLNSILNLLPSARNVQGLIKVVGKLLQIQASQRDKSTSFSCPYSIRSCPHPYITVLENRPDCWAALLQEIDDFIQLAADKDEPLFISMLAPFLRYLYCEPQRLSENALLRHGLLRVLLQRREITQGHGSACARVTHQILHCLFNLFPHILVDSITAVVEISSMAESLSSALLAEPEHWRTELAQLALQLMCVCHLSLQLGGELRSLLHTLHCLLPVCKEQGLPSEQVIMGISLLLLRASASQQTALLELAVKLVPPEERPIWGASLLVMPLLQVLSCSTLMEALTDSQTQAKNQGLATSLLQTIERDASSPVQNSTQLTLPLSTWYSELQVATSVLRQVSADPTAAVDWLYSVQSTLPLCGRVPDALPLLLTHLILSSEGDLCRLALDTAACIAEADPTQVPCLVPVLMFKLGRVSDLTLSHAVLFTLPKLGTHTFCIPQVLHVLQMLASCSKLRAVALRLLTALWQKQDRVYPDLQKLMALLEKSSVVVGKEVQWEQILARAACVRDICRERPYQHGGDMLAAITDTLTQCSQKDQATPAALALQGLHELCRAEVVDLGSTWRALYPKLGCETRPLVLKAIAEFLSLVPSLRVKTEQYENFKSEAVSVLWSYTLSQDAEVASSGYRALSEFPESSHSILHLPEPARPEEKQPCDQDEEEKENENEEDLTVPGSSYIKLVDFTQRPVLPALETFLTALIRQEMSQMPRGVYHLALRGGNLRSDHGKTVAGVPAFMLKTYEKNKQPGLKPGLAAGLLLCYDLPVQTDRDGRPISRFMVSRGRSFQQMLTTLIHEVNIQPSEWHRSLLLPQAWRGFLSRAYHAVLQGRKAELEMLQKQGKESPEELQYKQHCAWLWVRDQLTDVVKAAAKDSPVVQGNCILALSGLAVVLSRHESSLPAQSDGQVEVGPEILPTAHWLYMVIDTLLSIVSSSSRPKGQVFPWFVHRSYSGENTASAIARSCAALGLAMLVPVLVTSHRDAVPSIQDTLQAGLPGVPTADDSQAVQFHSGLALGMLMAWLNEEKVSDIGGQTMWELLLSSLEHLESCCFNTQLEYNSGCVLGLGLLLSSLCSSSDIEQRMRVSVSLDRLLQSLQDSRSMGRMQQEVLAYSVACAGVSAFSCGIIDASKAEEVMNTLRSMTEESQQTPGLALALGLTVHGLSSSGHGKTEDLHPRLLSAWTKILLAEGCPTMQRLAALNGVIALVGSETAFLQLRSESEQSPQQQNRLNEVIRSITQIISFSGTIGLQSNGACLVAHLHLAHMSSSHSRTAVPQDFSYLPEKSILRASVFYITEAGRKGPETIAPDLIKVVLAPLATVGTSFQYPPVNWSAILSPLMRLNFGEEVQHHCLELAASQVQTSSSASLFLGVWLAPPLVHSLSQHTRALLYESLCFWMKHIADDKLQVYVESLAVQQFNPDQRAQCLSLCLSILHGLAKAMALPNPAQSCWTILCSTTEKIFHLLPDHIQAHEVNLYEGICSCLSEMSDTEIDRIVKVTEANVEKTTFILSYLSSKGRIPLLGLNDVISTVLQKGKPERISWLLMQCFYQSRLASSPNTGVPKRMEWLLELMGHIRKVLYGAPTVQYDNAKKGISFLLDVFAAAVVSWADHPMPLLIGIRAQWFPWQKLSKHIDLPHDLYVNTASTEESVKQCVLAVSYSLKHLLAKEPWKAQSQKFIDWLFSLTEAPEECLSQIARAALLALKSTPEFKKKTVWTRAYGW</sequence>
<dbReference type="CTD" id="54914"/>
<feature type="domain" description="DUF3730" evidence="3">
    <location>
        <begin position="490"/>
        <end position="713"/>
    </location>
</feature>
<dbReference type="GeneID" id="108267782"/>
<dbReference type="InterPro" id="IPR021392">
    <property type="entry name" value="Focadhesin_C"/>
</dbReference>
<dbReference type="PANTHER" id="PTHR16212">
    <property type="entry name" value="FOCADHESIN FAMILY MEMBER"/>
    <property type="match status" value="1"/>
</dbReference>
<feature type="compositionally biased region" description="Acidic residues" evidence="1">
    <location>
        <begin position="739"/>
        <end position="753"/>
    </location>
</feature>
<keyword evidence="4" id="KW-1185">Reference proteome</keyword>